<name>A0A4P9WNC2_9FUNG</name>
<reference evidence="3" key="1">
    <citation type="journal article" date="2018" name="Nat. Microbiol.">
        <title>Leveraging single-cell genomics to expand the fungal tree of life.</title>
        <authorList>
            <person name="Ahrendt S.R."/>
            <person name="Quandt C.A."/>
            <person name="Ciobanu D."/>
            <person name="Clum A."/>
            <person name="Salamov A."/>
            <person name="Andreopoulos B."/>
            <person name="Cheng J.F."/>
            <person name="Woyke T."/>
            <person name="Pelin A."/>
            <person name="Henrissat B."/>
            <person name="Reynolds N.K."/>
            <person name="Benny G.L."/>
            <person name="Smith M.E."/>
            <person name="James T.Y."/>
            <person name="Grigoriev I.V."/>
        </authorList>
    </citation>
    <scope>NUCLEOTIDE SEQUENCE [LARGE SCALE GENOMIC DNA]</scope>
</reference>
<sequence length="251" mass="27888">MAKRQPVLHLCAQVPGHSGLPTFSRRGVCARPAEQRAKTSIASAKPTPVVRHPTVLAHILRPEFQRLHKGGHKGSCCAPHGDGERRSISALGLNGYNPHPQHQGLLHLMFRLLRDIEFGSSSLSVCGTKQLKKLSGIMHYVAGFLPRNAGVKHARAWPLRKARPYLPPRPPTAKVRQRISVRSTPDGGGERTSVARPLVPVHPSQVSEQVKFWAPRSHLCHHQYNQLGNNDMQLFGKLVYRINNEPPPLRD</sequence>
<dbReference type="AlphaFoldDB" id="A0A4P9WNC2"/>
<evidence type="ECO:0000256" key="1">
    <source>
        <dbReference type="SAM" id="MobiDB-lite"/>
    </source>
</evidence>
<gene>
    <name evidence="2" type="ORF">BDK51DRAFT_50598</name>
</gene>
<organism evidence="2 3">
    <name type="scientific">Blyttiomyces helicus</name>
    <dbReference type="NCBI Taxonomy" id="388810"/>
    <lineage>
        <taxon>Eukaryota</taxon>
        <taxon>Fungi</taxon>
        <taxon>Fungi incertae sedis</taxon>
        <taxon>Chytridiomycota</taxon>
        <taxon>Chytridiomycota incertae sedis</taxon>
        <taxon>Chytridiomycetes</taxon>
        <taxon>Chytridiomycetes incertae sedis</taxon>
        <taxon>Blyttiomyces</taxon>
    </lineage>
</organism>
<dbReference type="EMBL" id="KZ993856">
    <property type="protein sequence ID" value="RKO94599.1"/>
    <property type="molecule type" value="Genomic_DNA"/>
</dbReference>
<proteinExistence type="predicted"/>
<dbReference type="Proteomes" id="UP000269721">
    <property type="component" value="Unassembled WGS sequence"/>
</dbReference>
<evidence type="ECO:0000313" key="3">
    <source>
        <dbReference type="Proteomes" id="UP000269721"/>
    </source>
</evidence>
<evidence type="ECO:0000313" key="2">
    <source>
        <dbReference type="EMBL" id="RKO94599.1"/>
    </source>
</evidence>
<protein>
    <submittedName>
        <fullName evidence="2">Uncharacterized protein</fullName>
    </submittedName>
</protein>
<feature type="region of interest" description="Disordered" evidence="1">
    <location>
        <begin position="162"/>
        <end position="197"/>
    </location>
</feature>
<keyword evidence="3" id="KW-1185">Reference proteome</keyword>
<accession>A0A4P9WNC2</accession>